<dbReference type="SMART" id="SM00062">
    <property type="entry name" value="PBPb"/>
    <property type="match status" value="1"/>
</dbReference>
<evidence type="ECO:0000313" key="5">
    <source>
        <dbReference type="Proteomes" id="UP001595796"/>
    </source>
</evidence>
<evidence type="ECO:0000259" key="3">
    <source>
        <dbReference type="SMART" id="SM00062"/>
    </source>
</evidence>
<dbReference type="PANTHER" id="PTHR35936">
    <property type="entry name" value="MEMBRANE-BOUND LYTIC MUREIN TRANSGLYCOSYLASE F"/>
    <property type="match status" value="1"/>
</dbReference>
<keyword evidence="5" id="KW-1185">Reference proteome</keyword>
<dbReference type="SUPFAM" id="SSF53850">
    <property type="entry name" value="Periplasmic binding protein-like II"/>
    <property type="match status" value="1"/>
</dbReference>
<feature type="domain" description="Solute-binding protein family 3/N-terminal" evidence="3">
    <location>
        <begin position="36"/>
        <end position="269"/>
    </location>
</feature>
<sequence length="281" mass="30316">MSKLLKNSMALAVAGLVFGVTAAKADLLDDIKKKGEIVVATEARFQPFEYVEDGKIVGYGPEMMKLVFDKYLPGVKVKQLDLPFQGILPGLSAKKYDVVITAVTITKARAEKYTFTTPIAEATTGLLKKTGDDSIKTPADIAGKPVGSQTGAAQLQVLKEFNAKLEKEGGKGVSEIKEYVGFDEAYADLAAGRIKAVAQSGANVAPLVKSKPETFEYMKETIGPKTYFGWAARKEDDSASLIALLNKGILELKKAGTMSELQTKWIGFTYDMPDDIGEPTM</sequence>
<protein>
    <submittedName>
        <fullName evidence="4">Transporter substrate-binding domain-containing protein</fullName>
    </submittedName>
</protein>
<dbReference type="EMBL" id="JBHSJF010000006">
    <property type="protein sequence ID" value="MFC5068681.1"/>
    <property type="molecule type" value="Genomic_DNA"/>
</dbReference>
<keyword evidence="1 2" id="KW-0732">Signal</keyword>
<evidence type="ECO:0000313" key="4">
    <source>
        <dbReference type="EMBL" id="MFC5068681.1"/>
    </source>
</evidence>
<organism evidence="4 5">
    <name type="scientific">Flaviflagellibacter deserti</name>
    <dbReference type="NCBI Taxonomy" id="2267266"/>
    <lineage>
        <taxon>Bacteria</taxon>
        <taxon>Pseudomonadati</taxon>
        <taxon>Pseudomonadota</taxon>
        <taxon>Alphaproteobacteria</taxon>
        <taxon>Hyphomicrobiales</taxon>
        <taxon>Flaviflagellibacter</taxon>
    </lineage>
</organism>
<dbReference type="RefSeq" id="WP_114956121.1">
    <property type="nucleotide sequence ID" value="NZ_JBHSJF010000006.1"/>
</dbReference>
<dbReference type="PANTHER" id="PTHR35936:SF17">
    <property type="entry name" value="ARGININE-BINDING EXTRACELLULAR PROTEIN ARTP"/>
    <property type="match status" value="1"/>
</dbReference>
<gene>
    <name evidence="4" type="ORF">ACFPFW_11735</name>
</gene>
<dbReference type="Gene3D" id="3.40.190.10">
    <property type="entry name" value="Periplasmic binding protein-like II"/>
    <property type="match status" value="2"/>
</dbReference>
<dbReference type="Pfam" id="PF00497">
    <property type="entry name" value="SBP_bac_3"/>
    <property type="match status" value="1"/>
</dbReference>
<reference evidence="5" key="1">
    <citation type="journal article" date="2019" name="Int. J. Syst. Evol. Microbiol.">
        <title>The Global Catalogue of Microorganisms (GCM) 10K type strain sequencing project: providing services to taxonomists for standard genome sequencing and annotation.</title>
        <authorList>
            <consortium name="The Broad Institute Genomics Platform"/>
            <consortium name="The Broad Institute Genome Sequencing Center for Infectious Disease"/>
            <person name="Wu L."/>
            <person name="Ma J."/>
        </authorList>
    </citation>
    <scope>NUCLEOTIDE SEQUENCE [LARGE SCALE GENOMIC DNA]</scope>
    <source>
        <strain evidence="5">CGMCC 1.16444</strain>
    </source>
</reference>
<evidence type="ECO:0000256" key="1">
    <source>
        <dbReference type="ARBA" id="ARBA00022729"/>
    </source>
</evidence>
<proteinExistence type="predicted"/>
<dbReference type="InterPro" id="IPR001638">
    <property type="entry name" value="Solute-binding_3/MltF_N"/>
</dbReference>
<evidence type="ECO:0000256" key="2">
    <source>
        <dbReference type="SAM" id="SignalP"/>
    </source>
</evidence>
<accession>A0ABV9Z789</accession>
<feature type="signal peptide" evidence="2">
    <location>
        <begin position="1"/>
        <end position="25"/>
    </location>
</feature>
<comment type="caution">
    <text evidence="4">The sequence shown here is derived from an EMBL/GenBank/DDBJ whole genome shotgun (WGS) entry which is preliminary data.</text>
</comment>
<dbReference type="Proteomes" id="UP001595796">
    <property type="component" value="Unassembled WGS sequence"/>
</dbReference>
<name>A0ABV9Z789_9HYPH</name>
<feature type="chain" id="PRO_5047067992" evidence="2">
    <location>
        <begin position="26"/>
        <end position="281"/>
    </location>
</feature>